<keyword evidence="4" id="KW-1185">Reference proteome</keyword>
<dbReference type="Proteomes" id="UP000326198">
    <property type="component" value="Unassembled WGS sequence"/>
</dbReference>
<evidence type="ECO:0000313" key="3">
    <source>
        <dbReference type="EMBL" id="KAE8371899.1"/>
    </source>
</evidence>
<evidence type="ECO:0000256" key="2">
    <source>
        <dbReference type="SAM" id="SignalP"/>
    </source>
</evidence>
<feature type="chain" id="PRO_5025049728" evidence="2">
    <location>
        <begin position="22"/>
        <end position="70"/>
    </location>
</feature>
<feature type="signal peptide" evidence="2">
    <location>
        <begin position="1"/>
        <end position="21"/>
    </location>
</feature>
<proteinExistence type="predicted"/>
<gene>
    <name evidence="3" type="ORF">BDV26DRAFT_114091</name>
</gene>
<name>A0A5N7AS95_9EURO</name>
<dbReference type="EMBL" id="ML736389">
    <property type="protein sequence ID" value="KAE8371899.1"/>
    <property type="molecule type" value="Genomic_DNA"/>
</dbReference>
<protein>
    <submittedName>
        <fullName evidence="3">Uncharacterized protein</fullName>
    </submittedName>
</protein>
<feature type="transmembrane region" description="Helical" evidence="1">
    <location>
        <begin position="39"/>
        <end position="63"/>
    </location>
</feature>
<keyword evidence="2" id="KW-0732">Signal</keyword>
<keyword evidence="1" id="KW-0472">Membrane</keyword>
<accession>A0A5N7AS95</accession>
<keyword evidence="1" id="KW-1133">Transmembrane helix</keyword>
<dbReference type="AlphaFoldDB" id="A0A5N7AS95"/>
<reference evidence="3 4" key="1">
    <citation type="submission" date="2019-04" db="EMBL/GenBank/DDBJ databases">
        <title>Friends and foes A comparative genomics studyof 23 Aspergillus species from section Flavi.</title>
        <authorList>
            <consortium name="DOE Joint Genome Institute"/>
            <person name="Kjaerbolling I."/>
            <person name="Vesth T."/>
            <person name="Frisvad J.C."/>
            <person name="Nybo J.L."/>
            <person name="Theobald S."/>
            <person name="Kildgaard S."/>
            <person name="Isbrandt T."/>
            <person name="Kuo A."/>
            <person name="Sato A."/>
            <person name="Lyhne E.K."/>
            <person name="Kogle M.E."/>
            <person name="Wiebenga A."/>
            <person name="Kun R.S."/>
            <person name="Lubbers R.J."/>
            <person name="Makela M.R."/>
            <person name="Barry K."/>
            <person name="Chovatia M."/>
            <person name="Clum A."/>
            <person name="Daum C."/>
            <person name="Haridas S."/>
            <person name="He G."/>
            <person name="LaButti K."/>
            <person name="Lipzen A."/>
            <person name="Mondo S."/>
            <person name="Riley R."/>
            <person name="Salamov A."/>
            <person name="Simmons B.A."/>
            <person name="Magnuson J.K."/>
            <person name="Henrissat B."/>
            <person name="Mortensen U.H."/>
            <person name="Larsen T.O."/>
            <person name="Devries R.P."/>
            <person name="Grigoriev I.V."/>
            <person name="Machida M."/>
            <person name="Baker S.E."/>
            <person name="Andersen M.R."/>
        </authorList>
    </citation>
    <scope>NUCLEOTIDE SEQUENCE [LARGE SCALE GENOMIC DNA]</scope>
    <source>
        <strain evidence="3 4">IBT 29228</strain>
    </source>
</reference>
<organism evidence="3 4">
    <name type="scientific">Aspergillus bertholletiae</name>
    <dbReference type="NCBI Taxonomy" id="1226010"/>
    <lineage>
        <taxon>Eukaryota</taxon>
        <taxon>Fungi</taxon>
        <taxon>Dikarya</taxon>
        <taxon>Ascomycota</taxon>
        <taxon>Pezizomycotina</taxon>
        <taxon>Eurotiomycetes</taxon>
        <taxon>Eurotiomycetidae</taxon>
        <taxon>Eurotiales</taxon>
        <taxon>Aspergillaceae</taxon>
        <taxon>Aspergillus</taxon>
        <taxon>Aspergillus subgen. Circumdati</taxon>
    </lineage>
</organism>
<evidence type="ECO:0000313" key="4">
    <source>
        <dbReference type="Proteomes" id="UP000326198"/>
    </source>
</evidence>
<evidence type="ECO:0000256" key="1">
    <source>
        <dbReference type="SAM" id="Phobius"/>
    </source>
</evidence>
<sequence length="70" mass="7629">MTWSGSLILFSIVMISGLSSSICGFSEVSDYLSDSSVVAYRFVLLSVPIFISMFVPMSAPLVVKMRLIDS</sequence>
<keyword evidence="1" id="KW-0812">Transmembrane</keyword>